<dbReference type="Gene3D" id="3.40.50.300">
    <property type="entry name" value="P-loop containing nucleotide triphosphate hydrolases"/>
    <property type="match status" value="1"/>
</dbReference>
<dbReference type="InterPro" id="IPR027417">
    <property type="entry name" value="P-loop_NTPase"/>
</dbReference>
<proteinExistence type="predicted"/>
<dbReference type="GO" id="GO:0005737">
    <property type="term" value="C:cytoplasm"/>
    <property type="evidence" value="ECO:0007669"/>
    <property type="project" value="TreeGrafter"/>
</dbReference>
<dbReference type="GO" id="GO:0035556">
    <property type="term" value="P:intracellular signal transduction"/>
    <property type="evidence" value="ECO:0007669"/>
    <property type="project" value="InterPro"/>
</dbReference>
<keyword evidence="2" id="KW-0067">ATP-binding</keyword>
<dbReference type="RefSeq" id="WP_203911771.1">
    <property type="nucleotide sequence ID" value="NZ_BONY01000043.1"/>
</dbReference>
<dbReference type="SUPFAM" id="SSF55073">
    <property type="entry name" value="Nucleotide cyclase"/>
    <property type="match status" value="1"/>
</dbReference>
<gene>
    <name evidence="4" type="ORF">Rhe02_60690</name>
</gene>
<organism evidence="4 5">
    <name type="scientific">Rhizocola hellebori</name>
    <dbReference type="NCBI Taxonomy" id="1392758"/>
    <lineage>
        <taxon>Bacteria</taxon>
        <taxon>Bacillati</taxon>
        <taxon>Actinomycetota</taxon>
        <taxon>Actinomycetes</taxon>
        <taxon>Micromonosporales</taxon>
        <taxon>Micromonosporaceae</taxon>
        <taxon>Rhizocola</taxon>
    </lineage>
</organism>
<evidence type="ECO:0000256" key="2">
    <source>
        <dbReference type="ARBA" id="ARBA00022840"/>
    </source>
</evidence>
<dbReference type="InterPro" id="IPR036388">
    <property type="entry name" value="WH-like_DNA-bd_sf"/>
</dbReference>
<name>A0A8J3QE78_9ACTN</name>
<dbReference type="SUPFAM" id="SSF48452">
    <property type="entry name" value="TPR-like"/>
    <property type="match status" value="1"/>
</dbReference>
<evidence type="ECO:0000259" key="3">
    <source>
        <dbReference type="PROSITE" id="PS50125"/>
    </source>
</evidence>
<feature type="domain" description="Guanylate cyclase" evidence="3">
    <location>
        <begin position="310"/>
        <end position="435"/>
    </location>
</feature>
<dbReference type="Proteomes" id="UP000612899">
    <property type="component" value="Unassembled WGS sequence"/>
</dbReference>
<dbReference type="GO" id="GO:0004016">
    <property type="term" value="F:adenylate cyclase activity"/>
    <property type="evidence" value="ECO:0007669"/>
    <property type="project" value="TreeGrafter"/>
</dbReference>
<keyword evidence="1" id="KW-0547">Nucleotide-binding</keyword>
<keyword evidence="5" id="KW-1185">Reference proteome</keyword>
<evidence type="ECO:0000313" key="4">
    <source>
        <dbReference type="EMBL" id="GIH08002.1"/>
    </source>
</evidence>
<dbReference type="EMBL" id="BONY01000043">
    <property type="protein sequence ID" value="GIH08002.1"/>
    <property type="molecule type" value="Genomic_DNA"/>
</dbReference>
<accession>A0A8J3QE78</accession>
<dbReference type="InterPro" id="IPR029787">
    <property type="entry name" value="Nucleotide_cyclase"/>
</dbReference>
<dbReference type="Gene3D" id="1.25.40.10">
    <property type="entry name" value="Tetratricopeptide repeat domain"/>
    <property type="match status" value="2"/>
</dbReference>
<evidence type="ECO:0000256" key="1">
    <source>
        <dbReference type="ARBA" id="ARBA00022741"/>
    </source>
</evidence>
<dbReference type="PANTHER" id="PTHR16305:SF28">
    <property type="entry name" value="GUANYLATE CYCLASE DOMAIN-CONTAINING PROTEIN"/>
    <property type="match status" value="1"/>
</dbReference>
<evidence type="ECO:0000313" key="5">
    <source>
        <dbReference type="Proteomes" id="UP000612899"/>
    </source>
</evidence>
<reference evidence="4" key="1">
    <citation type="submission" date="2021-01" db="EMBL/GenBank/DDBJ databases">
        <title>Whole genome shotgun sequence of Rhizocola hellebori NBRC 109834.</title>
        <authorList>
            <person name="Komaki H."/>
            <person name="Tamura T."/>
        </authorList>
    </citation>
    <scope>NUCLEOTIDE SEQUENCE</scope>
    <source>
        <strain evidence="4">NBRC 109834</strain>
    </source>
</reference>
<dbReference type="CDD" id="cd07302">
    <property type="entry name" value="CHD"/>
    <property type="match status" value="1"/>
</dbReference>
<dbReference type="GO" id="GO:0009190">
    <property type="term" value="P:cyclic nucleotide biosynthetic process"/>
    <property type="evidence" value="ECO:0007669"/>
    <property type="project" value="InterPro"/>
</dbReference>
<dbReference type="Pfam" id="PF03704">
    <property type="entry name" value="BTAD"/>
    <property type="match status" value="1"/>
</dbReference>
<dbReference type="Gene3D" id="1.10.10.10">
    <property type="entry name" value="Winged helix-like DNA-binding domain superfamily/Winged helix DNA-binding domain"/>
    <property type="match status" value="1"/>
</dbReference>
<dbReference type="InterPro" id="IPR005158">
    <property type="entry name" value="BTAD"/>
</dbReference>
<dbReference type="PROSITE" id="PS50125">
    <property type="entry name" value="GUANYLATE_CYCLASE_2"/>
    <property type="match status" value="1"/>
</dbReference>
<protein>
    <recommendedName>
        <fullName evidence="3">Guanylate cyclase domain-containing protein</fullName>
    </recommendedName>
</protein>
<dbReference type="InterPro" id="IPR001054">
    <property type="entry name" value="A/G_cyclase"/>
</dbReference>
<dbReference type="InterPro" id="IPR041664">
    <property type="entry name" value="AAA_16"/>
</dbReference>
<dbReference type="Pfam" id="PF13191">
    <property type="entry name" value="AAA_16"/>
    <property type="match status" value="1"/>
</dbReference>
<dbReference type="InterPro" id="IPR011990">
    <property type="entry name" value="TPR-like_helical_dom_sf"/>
</dbReference>
<dbReference type="PANTHER" id="PTHR16305">
    <property type="entry name" value="TESTICULAR SOLUBLE ADENYLYL CYCLASE"/>
    <property type="match status" value="1"/>
</dbReference>
<dbReference type="Gene3D" id="3.30.70.1230">
    <property type="entry name" value="Nucleotide cyclase"/>
    <property type="match status" value="1"/>
</dbReference>
<comment type="caution">
    <text evidence="4">The sequence shown here is derived from an EMBL/GenBank/DDBJ whole genome shotgun (WGS) entry which is preliminary data.</text>
</comment>
<dbReference type="SMART" id="SM01043">
    <property type="entry name" value="BTAD"/>
    <property type="match status" value="1"/>
</dbReference>
<sequence length="1401" mass="150476">MLGELRIHLFGGFRVQVGGQPVPPELWRRSSATALVKLLALSPGHRLHREQAIDTLWPSLSQQAGAARLNKALHFARRALAAEQVRLRDDLLSLEAGVLWVDVDAFEEAARRGDFEEALALYTGDLLPENRFEPWAEPRRDQLRAVLVRLLVDQGLACESGGQPREAIAAFERVIEVEPLHEQAYARLIRLEAAQGFRHVALRWYERLAAGLRDELGVDPSEELRRLHTDLTTGRLPTTVPPAAPAAVPPAALATVPPAAPAAVPPAAPAAVPPALAAASSAAATPALPAPALPAPALPAHAGLAPAIPTAAVEERKLVTVLAADLRRVRGESDPEQARREMSTWTEVLCDVVGRWGGQAQRVIGGGVVAVFGYPAAREDHAARALWAGFEVLQRIPVPVRVGIDTGEIIASATAAPVSLADIGGAVLDAAAWLRESAAPRQVLAAERTRRAAGGGDFRFSNAMWLTREGTPGVVAHRLLSASWAAQRQPRAEPPMVGRDDELRAITSLIDETATSGRPRLLSIVGVAGVGKSRLVREVISAAVHRRPDTKVLRGRCLAAGDGITYWALGEILRNACGIALGEAGRVAQQRLRRWLQPLLSEHIGQSDVEATIFALAATAAIPMPDNPLDTAIPRIVAEELARAWPRLVSALAAGGPTLVVVEDLHWAGAPLLEMLARLASRSTGPVVLLTTARPEFLEEHPLFGTGQGSDMSMISLRPLGDRSSRELVASLPRSGDIGASRRDEIVERAEGNPYFLDQLVAHVADGGSGVLPDTIHATLAARVDALPAAEKQLLQAAAVVGRIFWAEPVGSRVTGDAAETLAALESRGLILARQTSSLTGQTEFAFKHALLRDVAYASLPAGQRARGHAETAAWLEEISRERVGEVIELVAFHYAAAADAWEPARTPQRQWVRAKAFRSLIEAGASARHRNAVAKALDLHEKARHYACGVGETAEALEAIGDDHEVPFNGDAAVAAWQAAVELLRPEPSHVDRRVRLCLKIGQMIVARWGGFRVPPEPDQGDPAIEEGLTVVTDPSVKAHLLSLFALSAGRWAWTGRPDPVPVAQRHHAADHAYRLAVELDSAPLRAQALLGRTAVQYVERDHDSAVATALDLLAFSEQGSNGRDQALANAIACLAIGDVQGDRERALGYARRSHVVSRDLSAHDRMHGTYMVMWCLEQLGRWTEIEPYLGEHLALLESYQYETSCPYLRGGHLVAALALARMGEIARAQQLADLVPMDLEHPGNAESLRAELAVELGDLSMARDLAERLVSKRRRPGPEEVPHEIVVLVQVLEAQADHEALRRYLPQARAEGDFLAATAPFCDRAEALALAAQGDVADAVGLLTGAVEGFDRLGLPLQAARSREHLARLVPGRAAELLRSALDTYTRLGAKTDAARAQP</sequence>
<dbReference type="SUPFAM" id="SSF52540">
    <property type="entry name" value="P-loop containing nucleoside triphosphate hydrolases"/>
    <property type="match status" value="1"/>
</dbReference>
<dbReference type="GO" id="GO:0005524">
    <property type="term" value="F:ATP binding"/>
    <property type="evidence" value="ECO:0007669"/>
    <property type="project" value="UniProtKB-KW"/>
</dbReference>